<gene>
    <name evidence="1" type="ORF">SCALOS_LOCUS10340</name>
</gene>
<evidence type="ECO:0000313" key="2">
    <source>
        <dbReference type="Proteomes" id="UP000789860"/>
    </source>
</evidence>
<dbReference type="Proteomes" id="UP000789860">
    <property type="component" value="Unassembled WGS sequence"/>
</dbReference>
<accession>A0ACA9PDB3</accession>
<protein>
    <submittedName>
        <fullName evidence="1">829_t:CDS:1</fullName>
    </submittedName>
</protein>
<sequence length="115" mass="13202">LIFLSTNNINMSLKKLTSSKKEKNRISNLLQNPFTITKSIHQKRIDILNAQQSKSLVSDNLNNITLDYEILDNTISDNNISLDTNNTTDLDISFQDNNNEEQKPKYARLTKDNCK</sequence>
<proteinExistence type="predicted"/>
<keyword evidence="2" id="KW-1185">Reference proteome</keyword>
<dbReference type="EMBL" id="CAJVPM010037900">
    <property type="protein sequence ID" value="CAG8696635.1"/>
    <property type="molecule type" value="Genomic_DNA"/>
</dbReference>
<comment type="caution">
    <text evidence="1">The sequence shown here is derived from an EMBL/GenBank/DDBJ whole genome shotgun (WGS) entry which is preliminary data.</text>
</comment>
<name>A0ACA9PDB3_9GLOM</name>
<feature type="non-terminal residue" evidence="1">
    <location>
        <position position="1"/>
    </location>
</feature>
<evidence type="ECO:0000313" key="1">
    <source>
        <dbReference type="EMBL" id="CAG8696635.1"/>
    </source>
</evidence>
<reference evidence="1" key="1">
    <citation type="submission" date="2021-06" db="EMBL/GenBank/DDBJ databases">
        <authorList>
            <person name="Kallberg Y."/>
            <person name="Tangrot J."/>
            <person name="Rosling A."/>
        </authorList>
    </citation>
    <scope>NUCLEOTIDE SEQUENCE</scope>
    <source>
        <strain evidence="1">AU212A</strain>
    </source>
</reference>
<organism evidence="1 2">
    <name type="scientific">Scutellospora calospora</name>
    <dbReference type="NCBI Taxonomy" id="85575"/>
    <lineage>
        <taxon>Eukaryota</taxon>
        <taxon>Fungi</taxon>
        <taxon>Fungi incertae sedis</taxon>
        <taxon>Mucoromycota</taxon>
        <taxon>Glomeromycotina</taxon>
        <taxon>Glomeromycetes</taxon>
        <taxon>Diversisporales</taxon>
        <taxon>Gigasporaceae</taxon>
        <taxon>Scutellospora</taxon>
    </lineage>
</organism>